<accession>A0ABW6C3Q3</accession>
<sequence length="65" mass="7317">MPVTTELKYCILLARIEKLKGAETGTREEEQLKVLSELAEEFKGSIAHPVGSNASRKGFHLLYKR</sequence>
<dbReference type="RefSeq" id="WP_377489010.1">
    <property type="nucleotide sequence ID" value="NZ_JBHUOX010000020.1"/>
</dbReference>
<keyword evidence="2" id="KW-1185">Reference proteome</keyword>
<protein>
    <submittedName>
        <fullName evidence="1">Uncharacterized protein</fullName>
    </submittedName>
</protein>
<evidence type="ECO:0000313" key="2">
    <source>
        <dbReference type="Proteomes" id="UP001597641"/>
    </source>
</evidence>
<organism evidence="1 2">
    <name type="scientific">Pontibacter toksunensis</name>
    <dbReference type="NCBI Taxonomy" id="1332631"/>
    <lineage>
        <taxon>Bacteria</taxon>
        <taxon>Pseudomonadati</taxon>
        <taxon>Bacteroidota</taxon>
        <taxon>Cytophagia</taxon>
        <taxon>Cytophagales</taxon>
        <taxon>Hymenobacteraceae</taxon>
        <taxon>Pontibacter</taxon>
    </lineage>
</organism>
<evidence type="ECO:0000313" key="1">
    <source>
        <dbReference type="EMBL" id="MFD3002838.1"/>
    </source>
</evidence>
<name>A0ABW6C3Q3_9BACT</name>
<dbReference type="EMBL" id="JBHUOX010000020">
    <property type="protein sequence ID" value="MFD3002838.1"/>
    <property type="molecule type" value="Genomic_DNA"/>
</dbReference>
<reference evidence="2" key="1">
    <citation type="journal article" date="2019" name="Int. J. Syst. Evol. Microbiol.">
        <title>The Global Catalogue of Microorganisms (GCM) 10K type strain sequencing project: providing services to taxonomists for standard genome sequencing and annotation.</title>
        <authorList>
            <consortium name="The Broad Institute Genomics Platform"/>
            <consortium name="The Broad Institute Genome Sequencing Center for Infectious Disease"/>
            <person name="Wu L."/>
            <person name="Ma J."/>
        </authorList>
    </citation>
    <scope>NUCLEOTIDE SEQUENCE [LARGE SCALE GENOMIC DNA]</scope>
    <source>
        <strain evidence="2">KCTC 23984</strain>
    </source>
</reference>
<proteinExistence type="predicted"/>
<gene>
    <name evidence="1" type="ORF">ACFS7Z_20890</name>
</gene>
<comment type="caution">
    <text evidence="1">The sequence shown here is derived from an EMBL/GenBank/DDBJ whole genome shotgun (WGS) entry which is preliminary data.</text>
</comment>
<dbReference type="Proteomes" id="UP001597641">
    <property type="component" value="Unassembled WGS sequence"/>
</dbReference>